<evidence type="ECO:0000256" key="1">
    <source>
        <dbReference type="SAM" id="MobiDB-lite"/>
    </source>
</evidence>
<feature type="compositionally biased region" description="Acidic residues" evidence="1">
    <location>
        <begin position="1"/>
        <end position="17"/>
    </location>
</feature>
<dbReference type="EnsemblMetazoa" id="AFUN011762-RA">
    <property type="protein sequence ID" value="AFUN011762-PA"/>
    <property type="gene ID" value="AFUN011762"/>
</dbReference>
<dbReference type="PANTHER" id="PTHR33053:SF9">
    <property type="entry name" value="AGAP000105-PA"/>
    <property type="match status" value="1"/>
</dbReference>
<dbReference type="VEuPathDB" id="VectorBase:AFUN2_013718"/>
<dbReference type="VEuPathDB" id="VectorBase:AFUN011762"/>
<evidence type="ECO:0000313" key="2">
    <source>
        <dbReference type="EnsemblMetazoa" id="AFUN011762-PA"/>
    </source>
</evidence>
<dbReference type="PANTHER" id="PTHR33053">
    <property type="entry name" value="PROTEIN, PUTATIVE-RELATED"/>
    <property type="match status" value="1"/>
</dbReference>
<feature type="region of interest" description="Disordered" evidence="1">
    <location>
        <begin position="1"/>
        <end position="30"/>
    </location>
</feature>
<name>A0A182RZN1_ANOFN</name>
<proteinExistence type="predicted"/>
<reference evidence="2" key="1">
    <citation type="submission" date="2020-05" db="UniProtKB">
        <authorList>
            <consortium name="EnsemblMetazoa"/>
        </authorList>
    </citation>
    <scope>IDENTIFICATION</scope>
    <source>
        <strain evidence="2">FUMOZ</strain>
    </source>
</reference>
<organism evidence="2">
    <name type="scientific">Anopheles funestus</name>
    <name type="common">African malaria mosquito</name>
    <dbReference type="NCBI Taxonomy" id="62324"/>
    <lineage>
        <taxon>Eukaryota</taxon>
        <taxon>Metazoa</taxon>
        <taxon>Ecdysozoa</taxon>
        <taxon>Arthropoda</taxon>
        <taxon>Hexapoda</taxon>
        <taxon>Insecta</taxon>
        <taxon>Pterygota</taxon>
        <taxon>Neoptera</taxon>
        <taxon>Endopterygota</taxon>
        <taxon>Diptera</taxon>
        <taxon>Nematocera</taxon>
        <taxon>Culicoidea</taxon>
        <taxon>Culicidae</taxon>
        <taxon>Anophelinae</taxon>
        <taxon>Anopheles</taxon>
    </lineage>
</organism>
<sequence>MEDDWNEAASDDEDEENYSNSGPENNMLQDAALKRRSAMPRDITFDMNLSVDGLPLHHSSAKEFWPILMQVSNMPEIPIMVLGIIFGLSKPNNVEGFIRPLVTEINHILLQANILSSTY</sequence>
<accession>A0A182RZN1</accession>
<dbReference type="AlphaFoldDB" id="A0A182RZN1"/>
<protein>
    <submittedName>
        <fullName evidence="2">Uncharacterized protein</fullName>
    </submittedName>
</protein>